<keyword evidence="7" id="KW-0443">Lipid metabolism</keyword>
<evidence type="ECO:0000256" key="2">
    <source>
        <dbReference type="ARBA" id="ARBA00006484"/>
    </source>
</evidence>
<evidence type="ECO:0000256" key="1">
    <source>
        <dbReference type="ARBA" id="ARBA00004141"/>
    </source>
</evidence>
<dbReference type="PANTHER" id="PTHR24322">
    <property type="entry name" value="PKSB"/>
    <property type="match status" value="1"/>
</dbReference>
<dbReference type="SUPFAM" id="SSF51735">
    <property type="entry name" value="NAD(P)-binding Rossmann-fold domains"/>
    <property type="match status" value="1"/>
</dbReference>
<evidence type="ECO:0000256" key="9">
    <source>
        <dbReference type="ARBA" id="ARBA00059620"/>
    </source>
</evidence>
<dbReference type="AlphaFoldDB" id="A0A086T0X0"/>
<dbReference type="Gene3D" id="3.40.50.720">
    <property type="entry name" value="NAD(P)-binding Rossmann-like Domain"/>
    <property type="match status" value="1"/>
</dbReference>
<comment type="similarity">
    <text evidence="2 12">Belongs to the short-chain dehydrogenases/reductases (SDR) family.</text>
</comment>
<evidence type="ECO:0000256" key="11">
    <source>
        <dbReference type="ARBA" id="ARBA00082544"/>
    </source>
</evidence>
<keyword evidence="5" id="KW-1133">Transmembrane helix</keyword>
<keyword evidence="4" id="KW-0521">NADP</keyword>
<evidence type="ECO:0000256" key="4">
    <source>
        <dbReference type="ARBA" id="ARBA00022857"/>
    </source>
</evidence>
<dbReference type="PANTHER" id="PTHR24322:SF736">
    <property type="entry name" value="RETINOL DEHYDROGENASE 10"/>
    <property type="match status" value="1"/>
</dbReference>
<dbReference type="GO" id="GO:0052650">
    <property type="term" value="F:all-trans-retinol dehydrogenase (NADP+) activity"/>
    <property type="evidence" value="ECO:0007669"/>
    <property type="project" value="UniProtKB-ARBA"/>
</dbReference>
<dbReference type="PROSITE" id="PS00061">
    <property type="entry name" value="ADH_SHORT"/>
    <property type="match status" value="1"/>
</dbReference>
<comment type="caution">
    <text evidence="13">The sequence shown here is derived from an EMBL/GenBank/DDBJ whole genome shotgun (WGS) entry which is preliminary data.</text>
</comment>
<dbReference type="Proteomes" id="UP000029964">
    <property type="component" value="Unassembled WGS sequence"/>
</dbReference>
<evidence type="ECO:0000313" key="13">
    <source>
        <dbReference type="EMBL" id="KFH43002.1"/>
    </source>
</evidence>
<dbReference type="STRING" id="857340.A0A086T0X0"/>
<evidence type="ECO:0000256" key="6">
    <source>
        <dbReference type="ARBA" id="ARBA00023002"/>
    </source>
</evidence>
<dbReference type="PRINTS" id="PR00081">
    <property type="entry name" value="GDHRDH"/>
</dbReference>
<dbReference type="PRINTS" id="PR00080">
    <property type="entry name" value="SDRFAMILY"/>
</dbReference>
<dbReference type="Pfam" id="PF00106">
    <property type="entry name" value="adh_short"/>
    <property type="match status" value="1"/>
</dbReference>
<keyword evidence="3" id="KW-0812">Transmembrane</keyword>
<dbReference type="InterPro" id="IPR036291">
    <property type="entry name" value="NAD(P)-bd_dom_sf"/>
</dbReference>
<evidence type="ECO:0000256" key="10">
    <source>
        <dbReference type="ARBA" id="ARBA00068717"/>
    </source>
</evidence>
<dbReference type="InterPro" id="IPR002347">
    <property type="entry name" value="SDR_fam"/>
</dbReference>
<sequence>MPMHSGLLPREGFCLDVILKLVRATALNPSLLLPLLLLARYTKQGQDLSILHPVAHRRLRNLFCVALVRSISGWFSDRVSNNWVNDRYDWSKEIVVVTGGAGGIGGAIVRTLEEKGITVVVLDVQPLSFKTSSKVHHFQCDLRSPQNVMAVADQVRAKVGHPTVIINNAGVARGKTILEADPSDIRFTFDVNTFALFWTTQAFLPHMVKTNHGMVVTVSSYASWLTISNMVDYGASKAAAMAFHEGLAAELKSKYNAPRVRTVVVHPGHTRTPLFKGYNQNTGFVMPEQFPESIAEAVVKQVLTGRSGRVIQPEAGGTLPGLRAMPDWYQVRLRAKALYMDNWQGRQVIQDVGAAYDGEDKGEASESTVLVSEE</sequence>
<keyword evidence="8" id="KW-0472">Membrane</keyword>
<evidence type="ECO:0000256" key="8">
    <source>
        <dbReference type="ARBA" id="ARBA00023136"/>
    </source>
</evidence>
<accession>A0A086T0X0</accession>
<reference evidence="14" key="1">
    <citation type="journal article" date="2014" name="Genome Announc.">
        <title>Genome sequence and annotation of Acremonium chrysogenum, producer of the beta-lactam antibiotic cephalosporin C.</title>
        <authorList>
            <person name="Terfehr D."/>
            <person name="Dahlmann T.A."/>
            <person name="Specht T."/>
            <person name="Zadra I."/>
            <person name="Kuernsteiner H."/>
            <person name="Kueck U."/>
        </authorList>
    </citation>
    <scope>NUCLEOTIDE SEQUENCE [LARGE SCALE GENOMIC DNA]</scope>
    <source>
        <strain evidence="14">ATCC 11550 / CBS 779.69 / DSM 880 / IAM 14645 / JCM 23072 / IMI 49137</strain>
    </source>
</reference>
<dbReference type="GO" id="GO:0016020">
    <property type="term" value="C:membrane"/>
    <property type="evidence" value="ECO:0007669"/>
    <property type="project" value="UniProtKB-SubCell"/>
</dbReference>
<evidence type="ECO:0000256" key="5">
    <source>
        <dbReference type="ARBA" id="ARBA00022989"/>
    </source>
</evidence>
<name>A0A086T0X0_HAPC1</name>
<dbReference type="OrthoDB" id="10253736at2759"/>
<evidence type="ECO:0000256" key="12">
    <source>
        <dbReference type="RuleBase" id="RU000363"/>
    </source>
</evidence>
<proteinExistence type="inferred from homology"/>
<keyword evidence="14" id="KW-1185">Reference proteome</keyword>
<evidence type="ECO:0000313" key="14">
    <source>
        <dbReference type="Proteomes" id="UP000029964"/>
    </source>
</evidence>
<dbReference type="InterPro" id="IPR020904">
    <property type="entry name" value="Sc_DH/Rdtase_CS"/>
</dbReference>
<protein>
    <recommendedName>
        <fullName evidence="10">Short-chain dehydrogenase/reductase 3</fullName>
    </recommendedName>
    <alternativeName>
        <fullName evidence="11">Retinal short-chain dehydrogenase/reductase 1</fullName>
    </alternativeName>
</protein>
<comment type="subcellular location">
    <subcellularLocation>
        <location evidence="1">Membrane</location>
        <topology evidence="1">Multi-pass membrane protein</topology>
    </subcellularLocation>
</comment>
<evidence type="ECO:0000256" key="7">
    <source>
        <dbReference type="ARBA" id="ARBA00023098"/>
    </source>
</evidence>
<keyword evidence="6" id="KW-0560">Oxidoreductase</keyword>
<dbReference type="EMBL" id="JPKY01000080">
    <property type="protein sequence ID" value="KFH43002.1"/>
    <property type="molecule type" value="Genomic_DNA"/>
</dbReference>
<organism evidence="13 14">
    <name type="scientific">Hapsidospora chrysogenum (strain ATCC 11550 / CBS 779.69 / DSM 880 / IAM 14645 / JCM 23072 / IMI 49137)</name>
    <name type="common">Acremonium chrysogenum</name>
    <dbReference type="NCBI Taxonomy" id="857340"/>
    <lineage>
        <taxon>Eukaryota</taxon>
        <taxon>Fungi</taxon>
        <taxon>Dikarya</taxon>
        <taxon>Ascomycota</taxon>
        <taxon>Pezizomycotina</taxon>
        <taxon>Sordariomycetes</taxon>
        <taxon>Hypocreomycetidae</taxon>
        <taxon>Hypocreales</taxon>
        <taxon>Bionectriaceae</taxon>
        <taxon>Hapsidospora</taxon>
    </lineage>
</organism>
<comment type="function">
    <text evidence="9">Catalyzes the reduction of all-trans-retinal to all-trans-retinol in the presence of NADPH.</text>
</comment>
<dbReference type="FunFam" id="3.40.50.720:FF:000131">
    <property type="entry name" value="Short-chain dehydrogenase/reductase 3"/>
    <property type="match status" value="1"/>
</dbReference>
<evidence type="ECO:0000256" key="3">
    <source>
        <dbReference type="ARBA" id="ARBA00022692"/>
    </source>
</evidence>
<dbReference type="HOGENOM" id="CLU_010194_5_0_1"/>
<gene>
    <name evidence="13" type="ORF">ACRE_062600</name>
</gene>